<reference evidence="5 6" key="1">
    <citation type="submission" date="2018-03" db="EMBL/GenBank/DDBJ databases">
        <authorList>
            <person name="Guldener U."/>
        </authorList>
    </citation>
    <scope>NUCLEOTIDE SEQUENCE [LARGE SCALE GENOMIC DNA]</scope>
    <source>
        <strain evidence="5 6">NBRC100155</strain>
    </source>
</reference>
<feature type="compositionally biased region" description="Basic and acidic residues" evidence="3">
    <location>
        <begin position="176"/>
        <end position="188"/>
    </location>
</feature>
<dbReference type="PROSITE" id="PS00463">
    <property type="entry name" value="ZN2_CY6_FUNGAL_1"/>
    <property type="match status" value="1"/>
</dbReference>
<sequence>MTYTSSASSSSGTTSCSAGPSSSTSRSPSAEPSTSAHKKQRRMTLDDIHIPAGFEIAKHLGEEGTEYPSEENIQKAAEVLQSLRGRMPDGSDGQVAACDYCRRRKIRCDRIKPTCGSCVASGRKCTTEDMLRKRGPPSKKERAILEAAGIIFRGTRPHRRRRTATTSLGSGAASKQQEEMLRKVKEAAGTRTRANSTNSGEPTLVVDGYEVGSKSSWMEMLSIATQSANPFADSPASSPSDISAQDTFHIDAGACDYILPDDIGVTSIPARSAMANLHNTNNNSSAQWDNMWATFGADLRNKHGLNGEVVPQSVATLGGAMSLPNLSAFACNVSEETKEGLFRSSPLASFDAGALDWSASNISPAQYQMLFPEGASQQPHNTETTIPVVHVDPQMMVPPAHSQTSQQEQQQQPFISSQSSMAAEAIAFQSAMGHFFPKLPPLTTSFSNTSSSSSATAEVSTPTELDQFISLGEHHLQQQQQQSSQQQQHHHHLHQQLFSLAF</sequence>
<feature type="compositionally biased region" description="Low complexity" evidence="3">
    <location>
        <begin position="1"/>
        <end position="35"/>
    </location>
</feature>
<proteinExistence type="predicted"/>
<comment type="subcellular location">
    <subcellularLocation>
        <location evidence="1">Nucleus</location>
    </subcellularLocation>
</comment>
<feature type="compositionally biased region" description="Polar residues" evidence="3">
    <location>
        <begin position="192"/>
        <end position="201"/>
    </location>
</feature>
<dbReference type="CDD" id="cd00067">
    <property type="entry name" value="GAL4"/>
    <property type="match status" value="1"/>
</dbReference>
<dbReference type="InterPro" id="IPR001138">
    <property type="entry name" value="Zn2Cys6_DnaBD"/>
</dbReference>
<dbReference type="PROSITE" id="PS50048">
    <property type="entry name" value="ZN2_CY6_FUNGAL_2"/>
    <property type="match status" value="1"/>
</dbReference>
<dbReference type="AlphaFoldDB" id="A0A5C3E1D7"/>
<feature type="region of interest" description="Disordered" evidence="3">
    <location>
        <begin position="396"/>
        <end position="418"/>
    </location>
</feature>
<dbReference type="SUPFAM" id="SSF57701">
    <property type="entry name" value="Zn2/Cys6 DNA-binding domain"/>
    <property type="match status" value="1"/>
</dbReference>
<evidence type="ECO:0000313" key="6">
    <source>
        <dbReference type="Proteomes" id="UP000324022"/>
    </source>
</evidence>
<dbReference type="Pfam" id="PF00172">
    <property type="entry name" value="Zn_clus"/>
    <property type="match status" value="1"/>
</dbReference>
<dbReference type="OrthoDB" id="39175at2759"/>
<organism evidence="5 6">
    <name type="scientific">Ustilago trichophora</name>
    <dbReference type="NCBI Taxonomy" id="86804"/>
    <lineage>
        <taxon>Eukaryota</taxon>
        <taxon>Fungi</taxon>
        <taxon>Dikarya</taxon>
        <taxon>Basidiomycota</taxon>
        <taxon>Ustilaginomycotina</taxon>
        <taxon>Ustilaginomycetes</taxon>
        <taxon>Ustilaginales</taxon>
        <taxon>Ustilaginaceae</taxon>
        <taxon>Ustilago</taxon>
    </lineage>
</organism>
<dbReference type="GO" id="GO:0000981">
    <property type="term" value="F:DNA-binding transcription factor activity, RNA polymerase II-specific"/>
    <property type="evidence" value="ECO:0007669"/>
    <property type="project" value="InterPro"/>
</dbReference>
<feature type="region of interest" description="Disordered" evidence="3">
    <location>
        <begin position="156"/>
        <end position="206"/>
    </location>
</feature>
<feature type="compositionally biased region" description="Low complexity" evidence="3">
    <location>
        <begin position="402"/>
        <end position="418"/>
    </location>
</feature>
<dbReference type="Proteomes" id="UP000324022">
    <property type="component" value="Unassembled WGS sequence"/>
</dbReference>
<evidence type="ECO:0000256" key="3">
    <source>
        <dbReference type="SAM" id="MobiDB-lite"/>
    </source>
</evidence>
<dbReference type="PANTHER" id="PTHR31001">
    <property type="entry name" value="UNCHARACTERIZED TRANSCRIPTIONAL REGULATORY PROTEIN"/>
    <property type="match status" value="1"/>
</dbReference>
<feature type="region of interest" description="Disordered" evidence="3">
    <location>
        <begin position="1"/>
        <end position="43"/>
    </location>
</feature>
<dbReference type="InterPro" id="IPR036864">
    <property type="entry name" value="Zn2-C6_fun-type_DNA-bd_sf"/>
</dbReference>
<dbReference type="Gene3D" id="4.10.240.10">
    <property type="entry name" value="Zn(2)-C6 fungal-type DNA-binding domain"/>
    <property type="match status" value="1"/>
</dbReference>
<dbReference type="SMART" id="SM00066">
    <property type="entry name" value="GAL4"/>
    <property type="match status" value="1"/>
</dbReference>
<gene>
    <name evidence="5" type="ORF">UTRI_03556</name>
</gene>
<feature type="domain" description="Zn(2)-C6 fungal-type" evidence="4">
    <location>
        <begin position="97"/>
        <end position="127"/>
    </location>
</feature>
<accession>A0A5C3E1D7</accession>
<dbReference type="PANTHER" id="PTHR31001:SF76">
    <property type="entry name" value="ZN(2)-C6 FUNGAL-TYPE DOMAIN-CONTAINING PROTEIN"/>
    <property type="match status" value="1"/>
</dbReference>
<evidence type="ECO:0000313" key="5">
    <source>
        <dbReference type="EMBL" id="SPO24288.1"/>
    </source>
</evidence>
<dbReference type="GO" id="GO:0005634">
    <property type="term" value="C:nucleus"/>
    <property type="evidence" value="ECO:0007669"/>
    <property type="project" value="UniProtKB-SubCell"/>
</dbReference>
<evidence type="ECO:0000256" key="1">
    <source>
        <dbReference type="ARBA" id="ARBA00004123"/>
    </source>
</evidence>
<protein>
    <recommendedName>
        <fullName evidence="4">Zn(2)-C6 fungal-type domain-containing protein</fullName>
    </recommendedName>
</protein>
<dbReference type="GO" id="GO:0008270">
    <property type="term" value="F:zinc ion binding"/>
    <property type="evidence" value="ECO:0007669"/>
    <property type="project" value="InterPro"/>
</dbReference>
<dbReference type="InterPro" id="IPR050613">
    <property type="entry name" value="Sec_Metabolite_Reg"/>
</dbReference>
<keyword evidence="2" id="KW-0539">Nucleus</keyword>
<dbReference type="EMBL" id="OOIN01000007">
    <property type="protein sequence ID" value="SPO24288.1"/>
    <property type="molecule type" value="Genomic_DNA"/>
</dbReference>
<evidence type="ECO:0000259" key="4">
    <source>
        <dbReference type="PROSITE" id="PS50048"/>
    </source>
</evidence>
<evidence type="ECO:0000256" key="2">
    <source>
        <dbReference type="ARBA" id="ARBA00023242"/>
    </source>
</evidence>
<keyword evidence="6" id="KW-1185">Reference proteome</keyword>
<name>A0A5C3E1D7_9BASI</name>